<evidence type="ECO:0000313" key="5">
    <source>
        <dbReference type="Proteomes" id="UP000001514"/>
    </source>
</evidence>
<dbReference type="SUPFAM" id="SSF57850">
    <property type="entry name" value="RING/U-box"/>
    <property type="match status" value="1"/>
</dbReference>
<dbReference type="OrthoDB" id="8062037at2759"/>
<dbReference type="SMART" id="SM00184">
    <property type="entry name" value="RING"/>
    <property type="match status" value="1"/>
</dbReference>
<dbReference type="Pfam" id="PF13639">
    <property type="entry name" value="zf-RING_2"/>
    <property type="match status" value="1"/>
</dbReference>
<dbReference type="eggNOG" id="KOG0800">
    <property type="taxonomic scope" value="Eukaryota"/>
</dbReference>
<keyword evidence="1" id="KW-0479">Metal-binding</keyword>
<protein>
    <recommendedName>
        <fullName evidence="2">RING-type domain-containing protein</fullName>
    </recommendedName>
</protein>
<feature type="domain" description="RING-type" evidence="2">
    <location>
        <begin position="1"/>
        <end position="43"/>
    </location>
</feature>
<evidence type="ECO:0000313" key="3">
    <source>
        <dbReference type="EMBL" id="EFJ20860.1"/>
    </source>
</evidence>
<dbReference type="InParanoid" id="D8R4W6"/>
<dbReference type="PROSITE" id="PS50089">
    <property type="entry name" value="ZF_RING_2"/>
    <property type="match status" value="1"/>
</dbReference>
<dbReference type="KEGG" id="smo:SELMODRAFT_8819"/>
<accession>D8R4W6</accession>
<reference evidence="4 5" key="1">
    <citation type="journal article" date="2011" name="Science">
        <title>The Selaginella genome identifies genetic changes associated with the evolution of vascular plants.</title>
        <authorList>
            <person name="Banks J.A."/>
            <person name="Nishiyama T."/>
            <person name="Hasebe M."/>
            <person name="Bowman J.L."/>
            <person name="Gribskov M."/>
            <person name="dePamphilis C."/>
            <person name="Albert V.A."/>
            <person name="Aono N."/>
            <person name="Aoyama T."/>
            <person name="Ambrose B.A."/>
            <person name="Ashton N.W."/>
            <person name="Axtell M.J."/>
            <person name="Barker E."/>
            <person name="Barker M.S."/>
            <person name="Bennetzen J.L."/>
            <person name="Bonawitz N.D."/>
            <person name="Chapple C."/>
            <person name="Cheng C."/>
            <person name="Correa L.G."/>
            <person name="Dacre M."/>
            <person name="DeBarry J."/>
            <person name="Dreyer I."/>
            <person name="Elias M."/>
            <person name="Engstrom E.M."/>
            <person name="Estelle M."/>
            <person name="Feng L."/>
            <person name="Finet C."/>
            <person name="Floyd S.K."/>
            <person name="Frommer W.B."/>
            <person name="Fujita T."/>
            <person name="Gramzow L."/>
            <person name="Gutensohn M."/>
            <person name="Harholt J."/>
            <person name="Hattori M."/>
            <person name="Heyl A."/>
            <person name="Hirai T."/>
            <person name="Hiwatashi Y."/>
            <person name="Ishikawa M."/>
            <person name="Iwata M."/>
            <person name="Karol K.G."/>
            <person name="Koehler B."/>
            <person name="Kolukisaoglu U."/>
            <person name="Kubo M."/>
            <person name="Kurata T."/>
            <person name="Lalonde S."/>
            <person name="Li K."/>
            <person name="Li Y."/>
            <person name="Litt A."/>
            <person name="Lyons E."/>
            <person name="Manning G."/>
            <person name="Maruyama T."/>
            <person name="Michael T.P."/>
            <person name="Mikami K."/>
            <person name="Miyazaki S."/>
            <person name="Morinaga S."/>
            <person name="Murata T."/>
            <person name="Mueller-Roeber B."/>
            <person name="Nelson D.R."/>
            <person name="Obara M."/>
            <person name="Oguri Y."/>
            <person name="Olmstead R.G."/>
            <person name="Onodera N."/>
            <person name="Petersen B.L."/>
            <person name="Pils B."/>
            <person name="Prigge M."/>
            <person name="Rensing S.A."/>
            <person name="Riano-Pachon D.M."/>
            <person name="Roberts A.W."/>
            <person name="Sato Y."/>
            <person name="Scheller H.V."/>
            <person name="Schulz B."/>
            <person name="Schulz C."/>
            <person name="Shakirov E.V."/>
            <person name="Shibagaki N."/>
            <person name="Shinohara N."/>
            <person name="Shippen D.E."/>
            <person name="Soerensen I."/>
            <person name="Sotooka R."/>
            <person name="Sugimoto N."/>
            <person name="Sugita M."/>
            <person name="Sumikawa N."/>
            <person name="Tanurdzic M."/>
            <person name="Theissen G."/>
            <person name="Ulvskov P."/>
            <person name="Wakazuki S."/>
            <person name="Weng J.K."/>
            <person name="Willats W.W."/>
            <person name="Wipf D."/>
            <person name="Wolf P.G."/>
            <person name="Yang L."/>
            <person name="Zimmer A.D."/>
            <person name="Zhu Q."/>
            <person name="Mitros T."/>
            <person name="Hellsten U."/>
            <person name="Loque D."/>
            <person name="Otillar R."/>
            <person name="Salamov A."/>
            <person name="Schmutz J."/>
            <person name="Shapiro H."/>
            <person name="Lindquist E."/>
            <person name="Lucas S."/>
            <person name="Rokhsar D."/>
            <person name="Grigoriev I.V."/>
        </authorList>
    </citation>
    <scope>NUCLEOTIDE SEQUENCE [LARGE SCALE GENOMIC DNA]</scope>
</reference>
<dbReference type="Proteomes" id="UP000001514">
    <property type="component" value="Unassembled WGS sequence"/>
</dbReference>
<gene>
    <name evidence="3" type="ORF">SELMODRAFT_8819</name>
    <name evidence="4" type="ORF">SELMODRAFT_8824</name>
</gene>
<dbReference type="OMA" id="FPLCKHI"/>
<sequence length="50" mass="5838">CPICLEEFHTGNALRVLPWCTHSFHVECIDHWLRQNATCPVCRMSLRESP</sequence>
<feature type="non-terminal residue" evidence="4">
    <location>
        <position position="50"/>
    </location>
</feature>
<evidence type="ECO:0000259" key="2">
    <source>
        <dbReference type="PROSITE" id="PS50089"/>
    </source>
</evidence>
<dbReference type="Gramene" id="EFJ32384">
    <property type="protein sequence ID" value="EFJ32384"/>
    <property type="gene ID" value="SELMODRAFT_8824"/>
</dbReference>
<keyword evidence="1" id="KW-0863">Zinc-finger</keyword>
<dbReference type="GO" id="GO:0008270">
    <property type="term" value="F:zinc ion binding"/>
    <property type="evidence" value="ECO:0007669"/>
    <property type="project" value="UniProtKB-KW"/>
</dbReference>
<dbReference type="Gramene" id="EFJ20860">
    <property type="protein sequence ID" value="EFJ20860"/>
    <property type="gene ID" value="SELMODRAFT_8819"/>
</dbReference>
<dbReference type="PANTHER" id="PTHR47035">
    <property type="entry name" value="OS11G0150450 PROTEIN"/>
    <property type="match status" value="1"/>
</dbReference>
<evidence type="ECO:0000313" key="4">
    <source>
        <dbReference type="EMBL" id="EFJ32384.1"/>
    </source>
</evidence>
<keyword evidence="1" id="KW-0862">Zinc</keyword>
<dbReference type="EMBL" id="GL377601">
    <property type="protein sequence ID" value="EFJ20860.1"/>
    <property type="molecule type" value="Genomic_DNA"/>
</dbReference>
<organism evidence="5">
    <name type="scientific">Selaginella moellendorffii</name>
    <name type="common">Spikemoss</name>
    <dbReference type="NCBI Taxonomy" id="88036"/>
    <lineage>
        <taxon>Eukaryota</taxon>
        <taxon>Viridiplantae</taxon>
        <taxon>Streptophyta</taxon>
        <taxon>Embryophyta</taxon>
        <taxon>Tracheophyta</taxon>
        <taxon>Lycopodiopsida</taxon>
        <taxon>Selaginellales</taxon>
        <taxon>Selaginellaceae</taxon>
        <taxon>Selaginella</taxon>
    </lineage>
</organism>
<feature type="non-terminal residue" evidence="4">
    <location>
        <position position="1"/>
    </location>
</feature>
<dbReference type="AlphaFoldDB" id="D8R4W6"/>
<dbReference type="Gene3D" id="3.30.40.10">
    <property type="entry name" value="Zinc/RING finger domain, C3HC4 (zinc finger)"/>
    <property type="match status" value="1"/>
</dbReference>
<dbReference type="KEGG" id="smo:SELMODRAFT_8824"/>
<keyword evidence="5" id="KW-1185">Reference proteome</keyword>
<dbReference type="InterPro" id="IPR053070">
    <property type="entry name" value="RING-type_E3_ubiquitin-ligase"/>
</dbReference>
<dbReference type="STRING" id="88036.D8R4W6"/>
<dbReference type="InterPro" id="IPR001841">
    <property type="entry name" value="Znf_RING"/>
</dbReference>
<evidence type="ECO:0000256" key="1">
    <source>
        <dbReference type="PROSITE-ProRule" id="PRU00175"/>
    </source>
</evidence>
<proteinExistence type="predicted"/>
<dbReference type="PANTHER" id="PTHR47035:SF3">
    <property type="entry name" value="OS11G0150450 PROTEIN"/>
    <property type="match status" value="1"/>
</dbReference>
<dbReference type="InterPro" id="IPR013083">
    <property type="entry name" value="Znf_RING/FYVE/PHD"/>
</dbReference>
<name>D8R4W6_SELML</name>
<dbReference type="EMBL" id="GL377572">
    <property type="protein sequence ID" value="EFJ32384.1"/>
    <property type="molecule type" value="Genomic_DNA"/>
</dbReference>
<dbReference type="HOGENOM" id="CLU_013137_21_6_1"/>